<dbReference type="AlphaFoldDB" id="A0AAV2DPE8"/>
<organism evidence="2 3">
    <name type="scientific">Linum trigynum</name>
    <dbReference type="NCBI Taxonomy" id="586398"/>
    <lineage>
        <taxon>Eukaryota</taxon>
        <taxon>Viridiplantae</taxon>
        <taxon>Streptophyta</taxon>
        <taxon>Embryophyta</taxon>
        <taxon>Tracheophyta</taxon>
        <taxon>Spermatophyta</taxon>
        <taxon>Magnoliopsida</taxon>
        <taxon>eudicotyledons</taxon>
        <taxon>Gunneridae</taxon>
        <taxon>Pentapetalae</taxon>
        <taxon>rosids</taxon>
        <taxon>fabids</taxon>
        <taxon>Malpighiales</taxon>
        <taxon>Linaceae</taxon>
        <taxon>Linum</taxon>
    </lineage>
</organism>
<feature type="region of interest" description="Disordered" evidence="1">
    <location>
        <begin position="19"/>
        <end position="51"/>
    </location>
</feature>
<reference evidence="2 3" key="1">
    <citation type="submission" date="2024-04" db="EMBL/GenBank/DDBJ databases">
        <authorList>
            <person name="Fracassetti M."/>
        </authorList>
    </citation>
    <scope>NUCLEOTIDE SEQUENCE [LARGE SCALE GENOMIC DNA]</scope>
</reference>
<dbReference type="EMBL" id="OZ034816">
    <property type="protein sequence ID" value="CAL1375397.1"/>
    <property type="molecule type" value="Genomic_DNA"/>
</dbReference>
<feature type="compositionally biased region" description="Low complexity" evidence="1">
    <location>
        <begin position="84"/>
        <end position="105"/>
    </location>
</feature>
<sequence length="105" mass="11014">MNIPVPTTPHLTALAEELSKKNGGEGEQVNEQIPSVAGFAPRSHPQGSSVVLSPETILRNSAKTFRNLPSIIRKRSSMTRDESTSAAMATSSGSGVTSCSNSSLM</sequence>
<evidence type="ECO:0000313" key="2">
    <source>
        <dbReference type="EMBL" id="CAL1375397.1"/>
    </source>
</evidence>
<gene>
    <name evidence="2" type="ORF">LTRI10_LOCUS17196</name>
</gene>
<accession>A0AAV2DPE8</accession>
<protein>
    <submittedName>
        <fullName evidence="2">Uncharacterized protein</fullName>
    </submittedName>
</protein>
<evidence type="ECO:0000313" key="3">
    <source>
        <dbReference type="Proteomes" id="UP001497516"/>
    </source>
</evidence>
<name>A0AAV2DPE8_9ROSI</name>
<dbReference type="Proteomes" id="UP001497516">
    <property type="component" value="Chromosome 3"/>
</dbReference>
<feature type="region of interest" description="Disordered" evidence="1">
    <location>
        <begin position="73"/>
        <end position="105"/>
    </location>
</feature>
<keyword evidence="3" id="KW-1185">Reference proteome</keyword>
<evidence type="ECO:0000256" key="1">
    <source>
        <dbReference type="SAM" id="MobiDB-lite"/>
    </source>
</evidence>
<proteinExistence type="predicted"/>